<organism evidence="1 2">
    <name type="scientific">Neodiprion lecontei</name>
    <name type="common">Redheaded pine sawfly</name>
    <dbReference type="NCBI Taxonomy" id="441921"/>
    <lineage>
        <taxon>Eukaryota</taxon>
        <taxon>Metazoa</taxon>
        <taxon>Ecdysozoa</taxon>
        <taxon>Arthropoda</taxon>
        <taxon>Hexapoda</taxon>
        <taxon>Insecta</taxon>
        <taxon>Pterygota</taxon>
        <taxon>Neoptera</taxon>
        <taxon>Endopterygota</taxon>
        <taxon>Hymenoptera</taxon>
        <taxon>Tenthredinoidea</taxon>
        <taxon>Diprionidae</taxon>
        <taxon>Diprioninae</taxon>
        <taxon>Neodiprion</taxon>
    </lineage>
</organism>
<gene>
    <name evidence="2" type="primary">LOC124294627</name>
</gene>
<sequence>MLDYSESRLASVTMIMTKVGYHEVTGCYGETDAISFTKRRFPGRAATGLAPSTNCKLVPTAILQYCVHCTSIRDTAQRDAARRDATTWLTMTWANDSRFDIIM</sequence>
<accession>A0ABM3G8T4</accession>
<evidence type="ECO:0000313" key="2">
    <source>
        <dbReference type="RefSeq" id="XP_046596676.1"/>
    </source>
</evidence>
<proteinExistence type="predicted"/>
<name>A0ABM3G8T4_NEOLC</name>
<keyword evidence="1" id="KW-1185">Reference proteome</keyword>
<evidence type="ECO:0000313" key="1">
    <source>
        <dbReference type="Proteomes" id="UP000829291"/>
    </source>
</evidence>
<dbReference type="Proteomes" id="UP000829291">
    <property type="component" value="Chromosome 5"/>
</dbReference>
<dbReference type="GeneID" id="124294627"/>
<protein>
    <submittedName>
        <fullName evidence="2">Uncharacterized protein LOC124294627</fullName>
    </submittedName>
</protein>
<reference evidence="2" key="1">
    <citation type="submission" date="2025-08" db="UniProtKB">
        <authorList>
            <consortium name="RefSeq"/>
        </authorList>
    </citation>
    <scope>IDENTIFICATION</scope>
    <source>
        <tissue evidence="2">Thorax and Abdomen</tissue>
    </source>
</reference>
<dbReference type="RefSeq" id="XP_046596676.1">
    <property type="nucleotide sequence ID" value="XM_046740720.1"/>
</dbReference>